<comment type="similarity">
    <text evidence="1">Belongs to the universal stress protein A family.</text>
</comment>
<evidence type="ECO:0000256" key="1">
    <source>
        <dbReference type="ARBA" id="ARBA00008791"/>
    </source>
</evidence>
<dbReference type="Pfam" id="PF00582">
    <property type="entry name" value="Usp"/>
    <property type="match status" value="2"/>
</dbReference>
<gene>
    <name evidence="3" type="ORF">EFL26_23540</name>
</gene>
<accession>A0A3N0GF91</accession>
<organism evidence="3 4">
    <name type="scientific">Nocardioides pocheonensis</name>
    <dbReference type="NCBI Taxonomy" id="661485"/>
    <lineage>
        <taxon>Bacteria</taxon>
        <taxon>Bacillati</taxon>
        <taxon>Actinomycetota</taxon>
        <taxon>Actinomycetes</taxon>
        <taxon>Propionibacteriales</taxon>
        <taxon>Nocardioidaceae</taxon>
        <taxon>Nocardioides</taxon>
    </lineage>
</organism>
<evidence type="ECO:0000259" key="2">
    <source>
        <dbReference type="Pfam" id="PF00582"/>
    </source>
</evidence>
<dbReference type="Gene3D" id="3.40.50.620">
    <property type="entry name" value="HUPs"/>
    <property type="match status" value="2"/>
</dbReference>
<protein>
    <submittedName>
        <fullName evidence="3">Universal stress protein</fullName>
    </submittedName>
</protein>
<dbReference type="SUPFAM" id="SSF52402">
    <property type="entry name" value="Adenine nucleotide alpha hydrolases-like"/>
    <property type="match status" value="2"/>
</dbReference>
<proteinExistence type="inferred from homology"/>
<evidence type="ECO:0000313" key="3">
    <source>
        <dbReference type="EMBL" id="RNM11119.1"/>
    </source>
</evidence>
<dbReference type="InterPro" id="IPR006015">
    <property type="entry name" value="Universal_stress_UspA"/>
</dbReference>
<sequence>MTVNSKDRIVVAYDGSPDAQTALTWAIRTALLTEQPVEAVIATAADDLMPQRSLLWGDHLEEVRQSAEQVLGEALLQDASVELRAGPAVPVLLDAAADAGLLVVGSRGHGQVAGLVAGSVSQHLARHASCPVVVARPVAHPAASRIVVGVDGSGGSDAALEFACRRAELTGEHVVVVHGWRDGSATGTTRREVPAQFMERIAEEERLLGEAVAGIQGDHPDVHLVPEAIPVVAWRALADASAAATLLVVGSRGRGAFTGMLLGSVSQQVLHHAQCPVAVVR</sequence>
<dbReference type="PANTHER" id="PTHR46553">
    <property type="entry name" value="ADENINE NUCLEOTIDE ALPHA HYDROLASES-LIKE SUPERFAMILY PROTEIN"/>
    <property type="match status" value="1"/>
</dbReference>
<evidence type="ECO:0000313" key="4">
    <source>
        <dbReference type="Proteomes" id="UP000279994"/>
    </source>
</evidence>
<dbReference type="PANTHER" id="PTHR46553:SF3">
    <property type="entry name" value="ADENINE NUCLEOTIDE ALPHA HYDROLASES-LIKE SUPERFAMILY PROTEIN"/>
    <property type="match status" value="1"/>
</dbReference>
<keyword evidence="4" id="KW-1185">Reference proteome</keyword>
<dbReference type="PRINTS" id="PR01438">
    <property type="entry name" value="UNVRSLSTRESS"/>
</dbReference>
<dbReference type="InterPro" id="IPR006016">
    <property type="entry name" value="UspA"/>
</dbReference>
<reference evidence="3 4" key="1">
    <citation type="submission" date="2018-11" db="EMBL/GenBank/DDBJ databases">
        <authorList>
            <person name="Li F."/>
        </authorList>
    </citation>
    <scope>NUCLEOTIDE SEQUENCE [LARGE SCALE GENOMIC DNA]</scope>
    <source>
        <strain evidence="3 4">Gsoil 818</strain>
    </source>
</reference>
<dbReference type="InterPro" id="IPR014729">
    <property type="entry name" value="Rossmann-like_a/b/a_fold"/>
</dbReference>
<dbReference type="OrthoDB" id="5179911at2"/>
<dbReference type="AlphaFoldDB" id="A0A3N0GF91"/>
<comment type="caution">
    <text evidence="3">The sequence shown here is derived from an EMBL/GenBank/DDBJ whole genome shotgun (WGS) entry which is preliminary data.</text>
</comment>
<feature type="domain" description="UspA" evidence="2">
    <location>
        <begin position="7"/>
        <end position="136"/>
    </location>
</feature>
<name>A0A3N0GF91_9ACTN</name>
<dbReference type="EMBL" id="RJSF01000049">
    <property type="protein sequence ID" value="RNM11119.1"/>
    <property type="molecule type" value="Genomic_DNA"/>
</dbReference>
<dbReference type="RefSeq" id="WP_123225358.1">
    <property type="nucleotide sequence ID" value="NZ_RJSF01000049.1"/>
</dbReference>
<dbReference type="Proteomes" id="UP000279994">
    <property type="component" value="Unassembled WGS sequence"/>
</dbReference>
<feature type="domain" description="UspA" evidence="2">
    <location>
        <begin position="145"/>
        <end position="281"/>
    </location>
</feature>